<evidence type="ECO:0000313" key="3">
    <source>
        <dbReference type="Proteomes" id="UP000095300"/>
    </source>
</evidence>
<protein>
    <recommendedName>
        <fullName evidence="1">Deoxynucleoside kinase domain-containing protein</fullName>
    </recommendedName>
</protein>
<dbReference type="Proteomes" id="UP000095300">
    <property type="component" value="Unassembled WGS sequence"/>
</dbReference>
<reference evidence="2" key="1">
    <citation type="submission" date="2020-05" db="UniProtKB">
        <authorList>
            <consortium name="EnsemblMetazoa"/>
        </authorList>
    </citation>
    <scope>IDENTIFICATION</scope>
    <source>
        <strain evidence="2">USDA</strain>
    </source>
</reference>
<sequence>MLKSKVFNVLVGFRNNSGIGKFHLLGRIISSAMAGNNCSASKVPKYAAGTQPFTVLIEGNIGSGKTTFLNHFQKFQEKICLITEPVEKWRNVRGVNLLVSTNFYELMYKEPERWAMPFQSYVTLTMLQSHTQQTQKPVKLMERSIYSSRYCFVENMFRNDIIDAGMYHVLQEWYEFIDNAIHVQADLIVYLRTSPEVVYERMRKRARSEESCVPLKYLEELHKLHEEWLIKNRGLNTNVIVLNANLDLDHIGSEYKRYENHIINPAYTRQQQAVLVSPSKRPHME</sequence>
<dbReference type="STRING" id="35570.A0A1I8PF23"/>
<dbReference type="FunFam" id="3.40.50.300:FF:001571">
    <property type="entry name" value="Deoxynucleoside kinase"/>
    <property type="match status" value="1"/>
</dbReference>
<keyword evidence="3" id="KW-1185">Reference proteome</keyword>
<dbReference type="PANTHER" id="PTHR10513">
    <property type="entry name" value="DEOXYNUCLEOSIDE KINASE"/>
    <property type="match status" value="1"/>
</dbReference>
<gene>
    <name evidence="2" type="primary">106090041</name>
</gene>
<dbReference type="InterPro" id="IPR027417">
    <property type="entry name" value="P-loop_NTPase"/>
</dbReference>
<proteinExistence type="predicted"/>
<dbReference type="GO" id="GO:0019136">
    <property type="term" value="F:deoxynucleoside kinase activity"/>
    <property type="evidence" value="ECO:0007669"/>
    <property type="project" value="TreeGrafter"/>
</dbReference>
<evidence type="ECO:0000259" key="1">
    <source>
        <dbReference type="Pfam" id="PF01712"/>
    </source>
</evidence>
<dbReference type="Gene3D" id="3.40.50.300">
    <property type="entry name" value="P-loop containing nucleotide triphosphate hydrolases"/>
    <property type="match status" value="1"/>
</dbReference>
<evidence type="ECO:0000313" key="2">
    <source>
        <dbReference type="EnsemblMetazoa" id="SCAU007452-PA"/>
    </source>
</evidence>
<dbReference type="OrthoDB" id="567086at2759"/>
<name>A0A1I8PF23_STOCA</name>
<accession>A0A1I8PF23</accession>
<dbReference type="InterPro" id="IPR031314">
    <property type="entry name" value="DNK_dom"/>
</dbReference>
<dbReference type="EnsemblMetazoa" id="SCAU007452-RA">
    <property type="protein sequence ID" value="SCAU007452-PA"/>
    <property type="gene ID" value="SCAU007452"/>
</dbReference>
<dbReference type="VEuPathDB" id="VectorBase:SCAU007452"/>
<dbReference type="GO" id="GO:0005739">
    <property type="term" value="C:mitochondrion"/>
    <property type="evidence" value="ECO:0007669"/>
    <property type="project" value="TreeGrafter"/>
</dbReference>
<organism evidence="2 3">
    <name type="scientific">Stomoxys calcitrans</name>
    <name type="common">Stable fly</name>
    <name type="synonym">Conops calcitrans</name>
    <dbReference type="NCBI Taxonomy" id="35570"/>
    <lineage>
        <taxon>Eukaryota</taxon>
        <taxon>Metazoa</taxon>
        <taxon>Ecdysozoa</taxon>
        <taxon>Arthropoda</taxon>
        <taxon>Hexapoda</taxon>
        <taxon>Insecta</taxon>
        <taxon>Pterygota</taxon>
        <taxon>Neoptera</taxon>
        <taxon>Endopterygota</taxon>
        <taxon>Diptera</taxon>
        <taxon>Brachycera</taxon>
        <taxon>Muscomorpha</taxon>
        <taxon>Muscoidea</taxon>
        <taxon>Muscidae</taxon>
        <taxon>Stomoxys</taxon>
    </lineage>
</organism>
<dbReference type="Pfam" id="PF01712">
    <property type="entry name" value="dNK"/>
    <property type="match status" value="1"/>
</dbReference>
<dbReference type="AlphaFoldDB" id="A0A1I8PF23"/>
<feature type="domain" description="Deoxynucleoside kinase" evidence="1">
    <location>
        <begin position="56"/>
        <end position="257"/>
    </location>
</feature>
<dbReference type="SUPFAM" id="SSF52540">
    <property type="entry name" value="P-loop containing nucleoside triphosphate hydrolases"/>
    <property type="match status" value="1"/>
</dbReference>
<dbReference type="CDD" id="cd01673">
    <property type="entry name" value="dNK"/>
    <property type="match status" value="1"/>
</dbReference>
<dbReference type="InterPro" id="IPR050566">
    <property type="entry name" value="Deoxyribonucleoside_kinase"/>
</dbReference>
<dbReference type="PANTHER" id="PTHR10513:SF24">
    <property type="entry name" value="THYMIDINE KINASE 2, MITOCHONDRIAL"/>
    <property type="match status" value="1"/>
</dbReference>